<reference evidence="1 2" key="1">
    <citation type="submission" date="2023-01" db="EMBL/GenBank/DDBJ databases">
        <title>Analysis of 21 Apiospora genomes using comparative genomics revels a genus with tremendous synthesis potential of carbohydrate active enzymes and secondary metabolites.</title>
        <authorList>
            <person name="Sorensen T."/>
        </authorList>
    </citation>
    <scope>NUCLEOTIDE SEQUENCE [LARGE SCALE GENOMIC DNA]</scope>
    <source>
        <strain evidence="1 2">CBS 117206</strain>
    </source>
</reference>
<evidence type="ECO:0000313" key="1">
    <source>
        <dbReference type="EMBL" id="KAK8105384.1"/>
    </source>
</evidence>
<organism evidence="1 2">
    <name type="scientific">Apiospora kogelbergensis</name>
    <dbReference type="NCBI Taxonomy" id="1337665"/>
    <lineage>
        <taxon>Eukaryota</taxon>
        <taxon>Fungi</taxon>
        <taxon>Dikarya</taxon>
        <taxon>Ascomycota</taxon>
        <taxon>Pezizomycotina</taxon>
        <taxon>Sordariomycetes</taxon>
        <taxon>Xylariomycetidae</taxon>
        <taxon>Amphisphaeriales</taxon>
        <taxon>Apiosporaceae</taxon>
        <taxon>Apiospora</taxon>
    </lineage>
</organism>
<evidence type="ECO:0000313" key="2">
    <source>
        <dbReference type="Proteomes" id="UP001392437"/>
    </source>
</evidence>
<name>A0AAW0QIS2_9PEZI</name>
<proteinExistence type="predicted"/>
<dbReference type="AlphaFoldDB" id="A0AAW0QIS2"/>
<dbReference type="EMBL" id="JAQQWP010000008">
    <property type="protein sequence ID" value="KAK8105384.1"/>
    <property type="molecule type" value="Genomic_DNA"/>
</dbReference>
<dbReference type="Proteomes" id="UP001392437">
    <property type="component" value="Unassembled WGS sequence"/>
</dbReference>
<sequence>MEAYLHDAVDSSLDGTLLIGNGAESKDKLLLQKRRNVLDLYQTEDLELLEGLKLQQQVDGLGHVKVEVGELLGVDALLEVRVVESSARALEDLGAVNVGSHLPIFQLLDEGVMGFLGLRLGVGLGLGVSRLVALLGSRAGPSVGRRSCRRTPVVLGSCNCLVIDRSRECSRDRESQAGKDGGVDELHFDGGIE</sequence>
<accession>A0AAW0QIS2</accession>
<protein>
    <submittedName>
        <fullName evidence="1">Uncharacterized protein</fullName>
    </submittedName>
</protein>
<gene>
    <name evidence="1" type="ORF">PG999_008743</name>
</gene>
<keyword evidence="2" id="KW-1185">Reference proteome</keyword>
<comment type="caution">
    <text evidence="1">The sequence shown here is derived from an EMBL/GenBank/DDBJ whole genome shotgun (WGS) entry which is preliminary data.</text>
</comment>